<dbReference type="Proteomes" id="UP001574673">
    <property type="component" value="Unassembled WGS sequence"/>
</dbReference>
<evidence type="ECO:0000256" key="6">
    <source>
        <dbReference type="ARBA" id="ARBA00023110"/>
    </source>
</evidence>
<accession>A0ABV4UGI5</accession>
<dbReference type="InterPro" id="IPR027304">
    <property type="entry name" value="Trigger_fact/SurA_dom_sf"/>
</dbReference>
<dbReference type="PROSITE" id="PS50059">
    <property type="entry name" value="FKBP_PPIASE"/>
    <property type="match status" value="1"/>
</dbReference>
<dbReference type="RefSeq" id="WP_418891347.1">
    <property type="nucleotide sequence ID" value="NZ_JBEUWX010000002.1"/>
</dbReference>
<dbReference type="InterPro" id="IPR005215">
    <property type="entry name" value="Trig_fac"/>
</dbReference>
<dbReference type="InterPro" id="IPR037041">
    <property type="entry name" value="Trigger_fac_C_sf"/>
</dbReference>
<dbReference type="InterPro" id="IPR046357">
    <property type="entry name" value="PPIase_dom_sf"/>
</dbReference>
<dbReference type="SUPFAM" id="SSF54534">
    <property type="entry name" value="FKBP-like"/>
    <property type="match status" value="1"/>
</dbReference>
<dbReference type="NCBIfam" id="TIGR00115">
    <property type="entry name" value="tig"/>
    <property type="match status" value="1"/>
</dbReference>
<dbReference type="EMBL" id="JBEUWX010000002">
    <property type="protein sequence ID" value="MFA9950282.1"/>
    <property type="molecule type" value="Genomic_DNA"/>
</dbReference>
<dbReference type="SUPFAM" id="SSF109998">
    <property type="entry name" value="Triger factor/SurA peptide-binding domain-like"/>
    <property type="match status" value="1"/>
</dbReference>
<evidence type="ECO:0000256" key="9">
    <source>
        <dbReference type="ARBA" id="ARBA00023306"/>
    </source>
</evidence>
<evidence type="ECO:0000256" key="3">
    <source>
        <dbReference type="ARBA" id="ARBA00013194"/>
    </source>
</evidence>
<dbReference type="Gene3D" id="3.30.70.1050">
    <property type="entry name" value="Trigger factor ribosome-binding domain"/>
    <property type="match status" value="1"/>
</dbReference>
<protein>
    <recommendedName>
        <fullName evidence="4 11">Trigger factor</fullName>
        <shortName evidence="11">TF</shortName>
        <ecNumber evidence="3 11">5.2.1.8</ecNumber>
    </recommendedName>
    <alternativeName>
        <fullName evidence="10 11">PPIase</fullName>
    </alternativeName>
</protein>
<gene>
    <name evidence="11 16" type="primary">tig</name>
    <name evidence="16" type="ORF">ABCS64_08120</name>
</gene>
<evidence type="ECO:0000256" key="7">
    <source>
        <dbReference type="ARBA" id="ARBA00023186"/>
    </source>
</evidence>
<keyword evidence="5 11" id="KW-0132">Cell division</keyword>
<evidence type="ECO:0000256" key="8">
    <source>
        <dbReference type="ARBA" id="ARBA00023235"/>
    </source>
</evidence>
<dbReference type="Gene3D" id="1.10.3120.10">
    <property type="entry name" value="Trigger factor, C-terminal domain"/>
    <property type="match status" value="1"/>
</dbReference>
<dbReference type="HAMAP" id="MF_00303">
    <property type="entry name" value="Trigger_factor_Tig"/>
    <property type="match status" value="1"/>
</dbReference>
<evidence type="ECO:0000256" key="11">
    <source>
        <dbReference type="HAMAP-Rule" id="MF_00303"/>
    </source>
</evidence>
<keyword evidence="11" id="KW-0963">Cytoplasm</keyword>
<evidence type="ECO:0000313" key="17">
    <source>
        <dbReference type="Proteomes" id="UP001574673"/>
    </source>
</evidence>
<feature type="compositionally biased region" description="Basic and acidic residues" evidence="14">
    <location>
        <begin position="111"/>
        <end position="123"/>
    </location>
</feature>
<comment type="caution">
    <text evidence="16">The sequence shown here is derived from an EMBL/GenBank/DDBJ whole genome shotgun (WGS) entry which is preliminary data.</text>
</comment>
<dbReference type="GO" id="GO:0003755">
    <property type="term" value="F:peptidyl-prolyl cis-trans isomerase activity"/>
    <property type="evidence" value="ECO:0007669"/>
    <property type="project" value="UniProtKB-EC"/>
</dbReference>
<evidence type="ECO:0000256" key="1">
    <source>
        <dbReference type="ARBA" id="ARBA00000971"/>
    </source>
</evidence>
<comment type="function">
    <text evidence="11">Involved in protein export. Acts as a chaperone by maintaining the newly synthesized protein in an open conformation. Functions as a peptidyl-prolyl cis-trans isomerase.</text>
</comment>
<reference evidence="17" key="1">
    <citation type="submission" date="2024-06" db="EMBL/GenBank/DDBJ databases">
        <title>Radixoralia hellwigii gen. nov., sp nov., isolated from a root canal in the human oral cavity.</title>
        <authorList>
            <person name="Bartsch S."/>
            <person name="Wittmer A."/>
            <person name="Schulz A.-K."/>
            <person name="Neumann-Schaal M."/>
            <person name="Wolf J."/>
            <person name="Gronow S."/>
            <person name="Tennert C."/>
            <person name="Haecker G."/>
            <person name="Cieplik F."/>
            <person name="Al-Ahmad A."/>
        </authorList>
    </citation>
    <scope>NUCLEOTIDE SEQUENCE [LARGE SCALE GENOMIC DNA]</scope>
    <source>
        <strain evidence="17">Wk13</strain>
    </source>
</reference>
<evidence type="ECO:0000256" key="5">
    <source>
        <dbReference type="ARBA" id="ARBA00022618"/>
    </source>
</evidence>
<dbReference type="Pfam" id="PF00254">
    <property type="entry name" value="FKBP_C"/>
    <property type="match status" value="1"/>
</dbReference>
<keyword evidence="8 11" id="KW-0413">Isomerase</keyword>
<keyword evidence="9 11" id="KW-0131">Cell cycle</keyword>
<dbReference type="InterPro" id="IPR008881">
    <property type="entry name" value="Trigger_fac_ribosome-bd_bac"/>
</dbReference>
<comment type="domain">
    <text evidence="11">Consists of 3 domains; the N-terminus binds the ribosome, the middle domain has PPIase activity, while the C-terminus has intrinsic chaperone activity on its own.</text>
</comment>
<dbReference type="Pfam" id="PF05698">
    <property type="entry name" value="Trigger_C"/>
    <property type="match status" value="1"/>
</dbReference>
<dbReference type="Pfam" id="PF05697">
    <property type="entry name" value="Trigger_N"/>
    <property type="match status" value="1"/>
</dbReference>
<dbReference type="PANTHER" id="PTHR30560">
    <property type="entry name" value="TRIGGER FACTOR CHAPERONE AND PEPTIDYL-PROLYL CIS/TRANS ISOMERASE"/>
    <property type="match status" value="1"/>
</dbReference>
<feature type="domain" description="PPIase FKBP-type" evidence="15">
    <location>
        <begin position="197"/>
        <end position="257"/>
    </location>
</feature>
<sequence>METNATDTNANAENAAAHADNAAPAAPSALERRLDLSLAAADLEKDIEQRLRKIGKTVKMPGFRPGKVPASVIRRQYGQEAYYEALNAALDKAFGEAVRAQNLRVAGNPRIEAKQDKAPEAKKAATAQDSAQDGALPPLEFTAIFEVYPDIVLGDLADIEIERPTLEVGPAELDRTLEVLRKQRVRYEPVERAAAKGDRVIIDFFGKKDGEAFQGGEAKGFPFVLGEGAMLADFEAAVEGLKAGESKSFEMTFPADYQAPDLAGKAVTFEVSVKEVGQAILPDIDGEFAKALGIGNGDVDKMRAEIEGNLKREVKKRLQSRVKDQVMEALLKVNPVETPKALIEMEINHLAENARQEMTQRGGARMKDFPIQREWFADQAKRRVTLGLILSEAVKTHALQPKPDQIKAIVEDVAQSYEHPQDVVRWYYANPQRLAEIEGIAIEDNVVNWVLSQVKVVDKPIVFDELMGARPF</sequence>
<evidence type="ECO:0000313" key="16">
    <source>
        <dbReference type="EMBL" id="MFA9950282.1"/>
    </source>
</evidence>
<evidence type="ECO:0000256" key="10">
    <source>
        <dbReference type="ARBA" id="ARBA00029986"/>
    </source>
</evidence>
<organism evidence="16 17">
    <name type="scientific">Dentiradicibacter hellwigii</name>
    <dbReference type="NCBI Taxonomy" id="3149053"/>
    <lineage>
        <taxon>Bacteria</taxon>
        <taxon>Pseudomonadati</taxon>
        <taxon>Pseudomonadota</taxon>
        <taxon>Betaproteobacteria</taxon>
        <taxon>Rhodocyclales</taxon>
        <taxon>Rhodocyclaceae</taxon>
        <taxon>Dentiradicibacter</taxon>
    </lineage>
</organism>
<evidence type="ECO:0000256" key="2">
    <source>
        <dbReference type="ARBA" id="ARBA00005464"/>
    </source>
</evidence>
<evidence type="ECO:0000256" key="14">
    <source>
        <dbReference type="SAM" id="MobiDB-lite"/>
    </source>
</evidence>
<keyword evidence="6 11" id="KW-0697">Rotamase</keyword>
<dbReference type="Gene3D" id="3.10.50.40">
    <property type="match status" value="1"/>
</dbReference>
<evidence type="ECO:0000259" key="15">
    <source>
        <dbReference type="PROSITE" id="PS50059"/>
    </source>
</evidence>
<keyword evidence="7 11" id="KW-0143">Chaperone</keyword>
<feature type="region of interest" description="Disordered" evidence="14">
    <location>
        <begin position="1"/>
        <end position="28"/>
    </location>
</feature>
<dbReference type="PANTHER" id="PTHR30560:SF3">
    <property type="entry name" value="TRIGGER FACTOR-LIKE PROTEIN TIG, CHLOROPLASTIC"/>
    <property type="match status" value="1"/>
</dbReference>
<feature type="region of interest" description="Disordered" evidence="14">
    <location>
        <begin position="109"/>
        <end position="132"/>
    </location>
</feature>
<evidence type="ECO:0000256" key="4">
    <source>
        <dbReference type="ARBA" id="ARBA00016902"/>
    </source>
</evidence>
<dbReference type="InterPro" id="IPR008880">
    <property type="entry name" value="Trigger_fac_C"/>
</dbReference>
<comment type="subcellular location">
    <subcellularLocation>
        <location evidence="11">Cytoplasm</location>
    </subcellularLocation>
    <text evidence="11">About half TF is bound to the ribosome near the polypeptide exit tunnel while the other half is free in the cytoplasm.</text>
</comment>
<comment type="similarity">
    <text evidence="2 11 13">Belongs to the FKBP-type PPIase family. Tig subfamily.</text>
</comment>
<evidence type="ECO:0000256" key="13">
    <source>
        <dbReference type="RuleBase" id="RU003914"/>
    </source>
</evidence>
<comment type="catalytic activity">
    <reaction evidence="1 11 12">
        <text>[protein]-peptidylproline (omega=180) = [protein]-peptidylproline (omega=0)</text>
        <dbReference type="Rhea" id="RHEA:16237"/>
        <dbReference type="Rhea" id="RHEA-COMP:10747"/>
        <dbReference type="Rhea" id="RHEA-COMP:10748"/>
        <dbReference type="ChEBI" id="CHEBI:83833"/>
        <dbReference type="ChEBI" id="CHEBI:83834"/>
        <dbReference type="EC" id="5.2.1.8"/>
    </reaction>
</comment>
<name>A0ABV4UGI5_9RHOO</name>
<dbReference type="EC" id="5.2.1.8" evidence="3 11"/>
<dbReference type="SUPFAM" id="SSF102735">
    <property type="entry name" value="Trigger factor ribosome-binding domain"/>
    <property type="match status" value="1"/>
</dbReference>
<dbReference type="InterPro" id="IPR001179">
    <property type="entry name" value="PPIase_FKBP_dom"/>
</dbReference>
<proteinExistence type="inferred from homology"/>
<evidence type="ECO:0000256" key="12">
    <source>
        <dbReference type="PROSITE-ProRule" id="PRU00277"/>
    </source>
</evidence>
<keyword evidence="17" id="KW-1185">Reference proteome</keyword>
<dbReference type="InterPro" id="IPR036611">
    <property type="entry name" value="Trigger_fac_ribosome-bd_sf"/>
</dbReference>
<dbReference type="PIRSF" id="PIRSF003095">
    <property type="entry name" value="Trigger_factor"/>
    <property type="match status" value="1"/>
</dbReference>